<evidence type="ECO:0000256" key="1">
    <source>
        <dbReference type="PROSITE-ProRule" id="PRU00175"/>
    </source>
</evidence>
<accession>A0AAE8SJ97</accession>
<dbReference type="Proteomes" id="UP001187734">
    <property type="component" value="Unassembled WGS sequence"/>
</dbReference>
<dbReference type="SMART" id="SM00184">
    <property type="entry name" value="RING"/>
    <property type="match status" value="1"/>
</dbReference>
<dbReference type="GO" id="GO:0008270">
    <property type="term" value="F:zinc ion binding"/>
    <property type="evidence" value="ECO:0007669"/>
    <property type="project" value="UniProtKB-KW"/>
</dbReference>
<gene>
    <name evidence="4" type="ORF">FTOL_07720</name>
</gene>
<dbReference type="PROSITE" id="PS50089">
    <property type="entry name" value="ZF_RING_2"/>
    <property type="match status" value="1"/>
</dbReference>
<comment type="caution">
    <text evidence="4">The sequence shown here is derived from an EMBL/GenBank/DDBJ whole genome shotgun (WGS) entry which is preliminary data.</text>
</comment>
<evidence type="ECO:0000313" key="4">
    <source>
        <dbReference type="EMBL" id="SPJ79329.1"/>
    </source>
</evidence>
<dbReference type="InterPro" id="IPR001841">
    <property type="entry name" value="Znf_RING"/>
</dbReference>
<dbReference type="Gene3D" id="3.30.40.10">
    <property type="entry name" value="Zinc/RING finger domain, C3HC4 (zinc finger)"/>
    <property type="match status" value="1"/>
</dbReference>
<feature type="region of interest" description="Disordered" evidence="2">
    <location>
        <begin position="1"/>
        <end position="23"/>
    </location>
</feature>
<feature type="domain" description="RING-type" evidence="3">
    <location>
        <begin position="31"/>
        <end position="95"/>
    </location>
</feature>
<feature type="compositionally biased region" description="Polar residues" evidence="2">
    <location>
        <begin position="12"/>
        <end position="23"/>
    </location>
</feature>
<dbReference type="SUPFAM" id="SSF57850">
    <property type="entry name" value="RING/U-box"/>
    <property type="match status" value="1"/>
</dbReference>
<keyword evidence="1" id="KW-0479">Metal-binding</keyword>
<protein>
    <recommendedName>
        <fullName evidence="3">RING-type domain-containing protein</fullName>
    </recommendedName>
</protein>
<keyword evidence="1" id="KW-0862">Zinc</keyword>
<keyword evidence="1" id="KW-0863">Zinc-finger</keyword>
<evidence type="ECO:0000259" key="3">
    <source>
        <dbReference type="PROSITE" id="PS50089"/>
    </source>
</evidence>
<evidence type="ECO:0000256" key="2">
    <source>
        <dbReference type="SAM" id="MobiDB-lite"/>
    </source>
</evidence>
<keyword evidence="5" id="KW-1185">Reference proteome</keyword>
<sequence length="303" mass="33695">MPHGEGFWPTIRQATDNNTSSQSNETMKLQCPICLDFLAVRATSSGEAHTEAGPQANGDSTLGEVLLCGHIICQPCRRAIESTENHSITTCPVCRAKLNCSRCGTHSLLWPIASTVATEHIPMTTPEGADHGGQCPECRAKVQFHEAVDRGEWPQGLDDTEPGFVQLFYHILNKLEQEGRNVSKTEIRFALTAIVNEEFDTLMAKREEATAEKARALREENNWFATLPPAIPRPAAVRMERTPTRRGQVYLDVVRPLLLELRQMSPTFDNERQLYIRNVFEVHSPAAAQDAEDDSEDSGASNR</sequence>
<name>A0AAE8SJ97_9HYPO</name>
<reference evidence="4" key="1">
    <citation type="submission" date="2018-03" db="EMBL/GenBank/DDBJ databases">
        <authorList>
            <person name="Guldener U."/>
        </authorList>
    </citation>
    <scope>NUCLEOTIDE SEQUENCE</scope>
</reference>
<dbReference type="EMBL" id="ONZP01000267">
    <property type="protein sequence ID" value="SPJ79329.1"/>
    <property type="molecule type" value="Genomic_DNA"/>
</dbReference>
<dbReference type="AlphaFoldDB" id="A0AAE8SJ97"/>
<proteinExistence type="predicted"/>
<organism evidence="4 5">
    <name type="scientific">Fusarium torulosum</name>
    <dbReference type="NCBI Taxonomy" id="33205"/>
    <lineage>
        <taxon>Eukaryota</taxon>
        <taxon>Fungi</taxon>
        <taxon>Dikarya</taxon>
        <taxon>Ascomycota</taxon>
        <taxon>Pezizomycotina</taxon>
        <taxon>Sordariomycetes</taxon>
        <taxon>Hypocreomycetidae</taxon>
        <taxon>Hypocreales</taxon>
        <taxon>Nectriaceae</taxon>
        <taxon>Fusarium</taxon>
    </lineage>
</organism>
<dbReference type="InterPro" id="IPR013083">
    <property type="entry name" value="Znf_RING/FYVE/PHD"/>
</dbReference>
<evidence type="ECO:0000313" key="5">
    <source>
        <dbReference type="Proteomes" id="UP001187734"/>
    </source>
</evidence>